<gene>
    <name evidence="5" type="ORF">CJ030_MR1G001054</name>
</gene>
<proteinExistence type="predicted"/>
<evidence type="ECO:0000256" key="1">
    <source>
        <dbReference type="ARBA" id="ARBA00022614"/>
    </source>
</evidence>
<sequence length="610" mass="69319">MRKLRILKIGSISITKRFSELSNTPHTLEWEEEILKSLPISELRLMEWFQYPFKSFPAKFEADKLIELNMRCSNIKQMWNGIQSLGSLKRFDLSGSQNLIETPDFTEVKNLEILDLEGCKSLSKVHPSIGVLKRLKLLDLSSCNGLETLPNKMSLESLEDLNLSGCSRLKKFPDVVGNMTSLRLLYLDGTAITELPLSFQSLSGLSTLSLRGCIGLSTLPRFIHSLSTIRFLQISGCKLEEFPNLNSMECLEELYGYKTRITHFPSLNLRPKNMKTLRLGGLKALPLPGRYLLLQCFSLRGNEGTLHIKFIPDVVSIVQILHLEVARRGLLGFTYGPKIMYGSSLGFGIPDWFNNKSSGSSVTLPMHSEWDENRKWLGYAMFFLYQSSGGNSLLTPFQVLTCEEDTDPFSSVCIQFDCEFLTNYPQLPKVYVRGTRPFGYGTSVGVWAYIPAQWFLKHFTNLDGLSYITTSISPTFDSYKWKIKECGARLVYPDNALEFYESIAPSGSLGVEFYRHISYYLEKCSDDVQPLPFIDLVNKSVDVGAPLQYQLGRPLPTSSEPRGYEGCEFPDRSKVQALVEGEEERKKKVGRPLITKVESIKKHFQKRFKW</sequence>
<evidence type="ECO:0000313" key="5">
    <source>
        <dbReference type="EMBL" id="KAB1227121.1"/>
    </source>
</evidence>
<dbReference type="EMBL" id="RXIC02000019">
    <property type="protein sequence ID" value="KAB1227121.1"/>
    <property type="molecule type" value="Genomic_DNA"/>
</dbReference>
<dbReference type="Pfam" id="PF23598">
    <property type="entry name" value="LRR_14"/>
    <property type="match status" value="1"/>
</dbReference>
<dbReference type="SUPFAM" id="SSF52058">
    <property type="entry name" value="L domain-like"/>
    <property type="match status" value="1"/>
</dbReference>
<dbReference type="InterPro" id="IPR011713">
    <property type="entry name" value="Leu-rich_rpt_3"/>
</dbReference>
<dbReference type="GO" id="GO:0006952">
    <property type="term" value="P:defense response"/>
    <property type="evidence" value="ECO:0007669"/>
    <property type="project" value="InterPro"/>
</dbReference>
<keyword evidence="6" id="KW-1185">Reference proteome</keyword>
<dbReference type="InterPro" id="IPR055414">
    <property type="entry name" value="LRR_R13L4/SHOC2-like"/>
</dbReference>
<evidence type="ECO:0000259" key="3">
    <source>
        <dbReference type="Pfam" id="PF20160"/>
    </source>
</evidence>
<dbReference type="AlphaFoldDB" id="A0A6A1WPB8"/>
<evidence type="ECO:0000256" key="2">
    <source>
        <dbReference type="ARBA" id="ARBA00022737"/>
    </source>
</evidence>
<dbReference type="Pfam" id="PF07725">
    <property type="entry name" value="LRR_3"/>
    <property type="match status" value="1"/>
</dbReference>
<dbReference type="Gene3D" id="3.80.10.10">
    <property type="entry name" value="Ribonuclease Inhibitor"/>
    <property type="match status" value="2"/>
</dbReference>
<evidence type="ECO:0000313" key="6">
    <source>
        <dbReference type="Proteomes" id="UP000516437"/>
    </source>
</evidence>
<dbReference type="InterPro" id="IPR045344">
    <property type="entry name" value="C-JID"/>
</dbReference>
<keyword evidence="2" id="KW-0677">Repeat</keyword>
<reference evidence="5 6" key="1">
    <citation type="journal article" date="2019" name="Plant Biotechnol. J.">
        <title>The red bayberry genome and genetic basis of sex determination.</title>
        <authorList>
            <person name="Jia H.M."/>
            <person name="Jia H.J."/>
            <person name="Cai Q.L."/>
            <person name="Wang Y."/>
            <person name="Zhao H.B."/>
            <person name="Yang W.F."/>
            <person name="Wang G.Y."/>
            <person name="Li Y.H."/>
            <person name="Zhan D.L."/>
            <person name="Shen Y.T."/>
            <person name="Niu Q.F."/>
            <person name="Chang L."/>
            <person name="Qiu J."/>
            <person name="Zhao L."/>
            <person name="Xie H.B."/>
            <person name="Fu W.Y."/>
            <person name="Jin J."/>
            <person name="Li X.W."/>
            <person name="Jiao Y."/>
            <person name="Zhou C.C."/>
            <person name="Tu T."/>
            <person name="Chai C.Y."/>
            <person name="Gao J.L."/>
            <person name="Fan L.J."/>
            <person name="van de Weg E."/>
            <person name="Wang J.Y."/>
            <person name="Gao Z.S."/>
        </authorList>
    </citation>
    <scope>NUCLEOTIDE SEQUENCE [LARGE SCALE GENOMIC DNA]</scope>
    <source>
        <tissue evidence="5">Leaves</tissue>
    </source>
</reference>
<dbReference type="Pfam" id="PF20160">
    <property type="entry name" value="C-JID"/>
    <property type="match status" value="1"/>
</dbReference>
<evidence type="ECO:0000259" key="4">
    <source>
        <dbReference type="Pfam" id="PF23598"/>
    </source>
</evidence>
<dbReference type="InterPro" id="IPR044974">
    <property type="entry name" value="Disease_R_plants"/>
</dbReference>
<dbReference type="PANTHER" id="PTHR11017">
    <property type="entry name" value="LEUCINE-RICH REPEAT-CONTAINING PROTEIN"/>
    <property type="match status" value="1"/>
</dbReference>
<dbReference type="InterPro" id="IPR032675">
    <property type="entry name" value="LRR_dom_sf"/>
</dbReference>
<comment type="caution">
    <text evidence="5">The sequence shown here is derived from an EMBL/GenBank/DDBJ whole genome shotgun (WGS) entry which is preliminary data.</text>
</comment>
<accession>A0A6A1WPB8</accession>
<feature type="domain" description="Disease resistance R13L4/SHOC-2-like LRR" evidence="4">
    <location>
        <begin position="161"/>
        <end position="259"/>
    </location>
</feature>
<organism evidence="5 6">
    <name type="scientific">Morella rubra</name>
    <name type="common">Chinese bayberry</name>
    <dbReference type="NCBI Taxonomy" id="262757"/>
    <lineage>
        <taxon>Eukaryota</taxon>
        <taxon>Viridiplantae</taxon>
        <taxon>Streptophyta</taxon>
        <taxon>Embryophyta</taxon>
        <taxon>Tracheophyta</taxon>
        <taxon>Spermatophyta</taxon>
        <taxon>Magnoliopsida</taxon>
        <taxon>eudicotyledons</taxon>
        <taxon>Gunneridae</taxon>
        <taxon>Pentapetalae</taxon>
        <taxon>rosids</taxon>
        <taxon>fabids</taxon>
        <taxon>Fagales</taxon>
        <taxon>Myricaceae</taxon>
        <taxon>Morella</taxon>
    </lineage>
</organism>
<dbReference type="PANTHER" id="PTHR11017:SF559">
    <property type="entry name" value="DISEASE RESISTANCE PROTEIN CHL1"/>
    <property type="match status" value="1"/>
</dbReference>
<protein>
    <submittedName>
        <fullName evidence="5">Protein SUPPRESSOR OF npr1-1, CONSTITUTIVE 1</fullName>
    </submittedName>
</protein>
<dbReference type="OrthoDB" id="1733683at2759"/>
<dbReference type="Proteomes" id="UP000516437">
    <property type="component" value="Chromosome 1"/>
</dbReference>
<name>A0A6A1WPB8_9ROSI</name>
<keyword evidence="1" id="KW-0433">Leucine-rich repeat</keyword>
<feature type="domain" description="C-JID" evidence="3">
    <location>
        <begin position="348"/>
        <end position="494"/>
    </location>
</feature>